<dbReference type="EC" id="1.3.3.3" evidence="4"/>
<feature type="region of interest" description="Disordered" evidence="7">
    <location>
        <begin position="543"/>
        <end position="586"/>
    </location>
</feature>
<dbReference type="PRINTS" id="PR00073">
    <property type="entry name" value="COPRGNOXDASE"/>
</dbReference>
<evidence type="ECO:0000256" key="3">
    <source>
        <dbReference type="ARBA" id="ARBA00011738"/>
    </source>
</evidence>
<dbReference type="Gene3D" id="3.40.1500.10">
    <property type="entry name" value="Coproporphyrinogen III oxidase, aerobic"/>
    <property type="match status" value="1"/>
</dbReference>
<dbReference type="HOGENOM" id="CLU_026169_0_0_1"/>
<feature type="compositionally biased region" description="Basic and acidic residues" evidence="7">
    <location>
        <begin position="570"/>
        <end position="586"/>
    </location>
</feature>
<protein>
    <recommendedName>
        <fullName evidence="4">coproporphyrinogen oxidase</fullName>
        <ecNumber evidence="4">1.3.3.3</ecNumber>
    </recommendedName>
</protein>
<evidence type="ECO:0000313" key="8">
    <source>
        <dbReference type="EMBL" id="GAK64071.1"/>
    </source>
</evidence>
<reference evidence="8" key="1">
    <citation type="submission" date="2014-07" db="EMBL/GenBank/DDBJ databases">
        <title>Draft genome sequence of the yeast Pseudozyma antarctica JCM 10317 known as a producer of lipase B which used in a wide range of industrial applications.</title>
        <authorList>
            <person name="Morita T."/>
            <person name="Saika A."/>
            <person name="Koike H."/>
        </authorList>
    </citation>
    <scope>NUCLEOTIDE SEQUENCE</scope>
    <source>
        <strain evidence="8">JCM 10317</strain>
    </source>
</reference>
<dbReference type="InterPro" id="IPR001260">
    <property type="entry name" value="Coprogen_oxidase_aer"/>
</dbReference>
<dbReference type="GO" id="GO:0005737">
    <property type="term" value="C:cytoplasm"/>
    <property type="evidence" value="ECO:0007669"/>
    <property type="project" value="TreeGrafter"/>
</dbReference>
<proteinExistence type="inferred from homology"/>
<evidence type="ECO:0000256" key="1">
    <source>
        <dbReference type="ARBA" id="ARBA00005168"/>
    </source>
</evidence>
<dbReference type="SUPFAM" id="SSF102886">
    <property type="entry name" value="Coproporphyrinogen III oxidase"/>
    <property type="match status" value="1"/>
</dbReference>
<keyword evidence="5" id="KW-0560">Oxidoreductase</keyword>
<keyword evidence="9" id="KW-1185">Reference proteome</keyword>
<evidence type="ECO:0000256" key="5">
    <source>
        <dbReference type="ARBA" id="ARBA00023002"/>
    </source>
</evidence>
<organism evidence="8">
    <name type="scientific">Pseudozyma antarctica</name>
    <name type="common">Yeast</name>
    <name type="synonym">Candida antarctica</name>
    <dbReference type="NCBI Taxonomy" id="84753"/>
    <lineage>
        <taxon>Eukaryota</taxon>
        <taxon>Fungi</taxon>
        <taxon>Dikarya</taxon>
        <taxon>Basidiomycota</taxon>
        <taxon>Ustilaginomycotina</taxon>
        <taxon>Ustilaginomycetes</taxon>
        <taxon>Ustilaginales</taxon>
        <taxon>Ustilaginaceae</taxon>
        <taxon>Moesziomyces</taxon>
    </lineage>
</organism>
<sequence length="586" mass="64440">MVCSPLSSDPPAFPAFHPFNHYPASLRHFLQDPFDLPVAPSSLDCTSHNHEGTGQRSELFVHRLPTMLARSLRLAALRPSTSSRCPPLVQHAASSSFKRAVTPSASFSTSGHASRSQSSRMTTIASTAAAVLGAVALYTSLSPRHVSPLECEAAKPTPASAIKGGNQSDLPEISHLDPKLLTDTSAPMRKRMETYVKLLQYNIVSALSREEPKARFLIDSWLRKEGGEGISCVLQDGSTFEKAGVNISVVHGMLPPAAVKQMSANHAGLMDKTGYKLEGKDADVKGLPFYAAGLSLVVHPKNPFAPTVHFNYRYFELTHPEKLADGSPNPRHPKNCKDGEHDNEPIAWWFGGGTDLTPIYLFDEDAQHFHQTLKSAADQHDASFYPTWKRWCDKYFWIPHRGEARGVGGIFFDDLTLPEWASSNSTKAYIALSDGTKPTPSKPLVPSVSSTKQHNQDSLFATVRSLGDAFLPAYLPLVQKRKGTPFTEAHERWQQIRRGRYVEFNLVYDRGTKFGLQTPGARIESILMSLPLKARWEYMEKYSGGGAQGRDGKATTSADELQAGDEESGAAEKKTQAALRQPKDWA</sequence>
<comment type="subunit">
    <text evidence="3">Homodimer.</text>
</comment>
<evidence type="ECO:0000313" key="9">
    <source>
        <dbReference type="Proteomes" id="UP000053758"/>
    </source>
</evidence>
<gene>
    <name evidence="8" type="ORF">PAN0_004c2280</name>
</gene>
<evidence type="ECO:0000256" key="7">
    <source>
        <dbReference type="SAM" id="MobiDB-lite"/>
    </source>
</evidence>
<dbReference type="PANTHER" id="PTHR10755">
    <property type="entry name" value="COPROPORPHYRINOGEN III OXIDASE, MITOCHONDRIAL"/>
    <property type="match status" value="1"/>
</dbReference>
<dbReference type="RefSeq" id="XP_014657711.1">
    <property type="nucleotide sequence ID" value="XM_014802225.1"/>
</dbReference>
<keyword evidence="6" id="KW-0627">Porphyrin biosynthesis</keyword>
<dbReference type="AlphaFoldDB" id="A0A081CBM5"/>
<dbReference type="Proteomes" id="UP000053758">
    <property type="component" value="Unassembled WGS sequence"/>
</dbReference>
<dbReference type="PROSITE" id="PS01021">
    <property type="entry name" value="COPROGEN_OXIDASE"/>
    <property type="match status" value="1"/>
</dbReference>
<accession>A0A081CBM5</accession>
<dbReference type="UniPathway" id="UPA00251">
    <property type="reaction ID" value="UER00322"/>
</dbReference>
<dbReference type="PANTHER" id="PTHR10755:SF0">
    <property type="entry name" value="OXYGEN-DEPENDENT COPROPORPHYRINOGEN-III OXIDASE, MITOCHONDRIAL"/>
    <property type="match status" value="1"/>
</dbReference>
<dbReference type="GeneID" id="26303032"/>
<comment type="pathway">
    <text evidence="1">Porphyrin-containing compound metabolism; protoporphyrin-IX biosynthesis; protoporphyrinogen-IX from coproporphyrinogen-III (O2 route): step 1/1.</text>
</comment>
<dbReference type="GO" id="GO:0006782">
    <property type="term" value="P:protoporphyrinogen IX biosynthetic process"/>
    <property type="evidence" value="ECO:0007669"/>
    <property type="project" value="UniProtKB-UniPathway"/>
</dbReference>
<evidence type="ECO:0000256" key="2">
    <source>
        <dbReference type="ARBA" id="ARBA00010644"/>
    </source>
</evidence>
<dbReference type="InterPro" id="IPR018375">
    <property type="entry name" value="Coprogen_oxidase_CS"/>
</dbReference>
<comment type="similarity">
    <text evidence="2">Belongs to the aerobic coproporphyrinogen-III oxidase family.</text>
</comment>
<dbReference type="GO" id="GO:0004109">
    <property type="term" value="F:coproporphyrinogen oxidase activity"/>
    <property type="evidence" value="ECO:0007669"/>
    <property type="project" value="UniProtKB-EC"/>
</dbReference>
<dbReference type="InterPro" id="IPR036406">
    <property type="entry name" value="Coprogen_oxidase_aer_sf"/>
</dbReference>
<evidence type="ECO:0000256" key="4">
    <source>
        <dbReference type="ARBA" id="ARBA00012869"/>
    </source>
</evidence>
<dbReference type="EMBL" id="DF830071">
    <property type="protein sequence ID" value="GAK64071.1"/>
    <property type="molecule type" value="Genomic_DNA"/>
</dbReference>
<dbReference type="NCBIfam" id="NF003727">
    <property type="entry name" value="PRK05330.1"/>
    <property type="match status" value="1"/>
</dbReference>
<name>A0A081CBM5_PSEA2</name>
<dbReference type="Pfam" id="PF01218">
    <property type="entry name" value="Coprogen_oxidas"/>
    <property type="match status" value="1"/>
</dbReference>
<evidence type="ECO:0000256" key="6">
    <source>
        <dbReference type="ARBA" id="ARBA00023244"/>
    </source>
</evidence>